<dbReference type="Gene3D" id="1.10.10.10">
    <property type="entry name" value="Winged helix-like DNA-binding domain superfamily/Winged helix DNA-binding domain"/>
    <property type="match status" value="1"/>
</dbReference>
<evidence type="ECO:0000256" key="4">
    <source>
        <dbReference type="SAM" id="Phobius"/>
    </source>
</evidence>
<dbReference type="InterPro" id="IPR036388">
    <property type="entry name" value="WH-like_DNA-bd_sf"/>
</dbReference>
<feature type="transmembrane region" description="Helical" evidence="4">
    <location>
        <begin position="12"/>
        <end position="35"/>
    </location>
</feature>
<dbReference type="InterPro" id="IPR002577">
    <property type="entry name" value="HTH_HxlR"/>
</dbReference>
<protein>
    <submittedName>
        <fullName evidence="6">Helix-turn-helix transcriptional regulator</fullName>
    </submittedName>
</protein>
<dbReference type="Pfam" id="PF01638">
    <property type="entry name" value="HxlR"/>
    <property type="match status" value="1"/>
</dbReference>
<dbReference type="SUPFAM" id="SSF46785">
    <property type="entry name" value="Winged helix' DNA-binding domain"/>
    <property type="match status" value="1"/>
</dbReference>
<name>A0A5S4YRU6_9BRAD</name>
<reference evidence="6 7" key="1">
    <citation type="submission" date="2019-08" db="EMBL/GenBank/DDBJ databases">
        <title>Bradyrhizobium hipponensis sp. nov., a rhizobium isolated from a Lupinus angustifolius root nodule in Tunisia.</title>
        <authorList>
            <person name="Off K."/>
            <person name="Rejili M."/>
            <person name="Mars M."/>
            <person name="Brachmann A."/>
            <person name="Marin M."/>
        </authorList>
    </citation>
    <scope>NUCLEOTIDE SEQUENCE [LARGE SCALE GENOMIC DNA]</scope>
    <source>
        <strain evidence="7">aSej3</strain>
    </source>
</reference>
<evidence type="ECO:0000259" key="5">
    <source>
        <dbReference type="PROSITE" id="PS51118"/>
    </source>
</evidence>
<dbReference type="InterPro" id="IPR036390">
    <property type="entry name" value="WH_DNA-bd_sf"/>
</dbReference>
<accession>A0A5S4YRU6</accession>
<organism evidence="6 7">
    <name type="scientific">Bradyrhizobium hipponense</name>
    <dbReference type="NCBI Taxonomy" id="2605638"/>
    <lineage>
        <taxon>Bacteria</taxon>
        <taxon>Pseudomonadati</taxon>
        <taxon>Pseudomonadota</taxon>
        <taxon>Alphaproteobacteria</taxon>
        <taxon>Hyphomicrobiales</taxon>
        <taxon>Nitrobacteraceae</taxon>
        <taxon>Bradyrhizobium</taxon>
    </lineage>
</organism>
<keyword evidence="3" id="KW-0804">Transcription</keyword>
<feature type="domain" description="HTH hxlR-type" evidence="5">
    <location>
        <begin position="12"/>
        <end position="110"/>
    </location>
</feature>
<keyword evidence="4" id="KW-0812">Transmembrane</keyword>
<dbReference type="PANTHER" id="PTHR33204">
    <property type="entry name" value="TRANSCRIPTIONAL REGULATOR, MARR FAMILY"/>
    <property type="match status" value="1"/>
</dbReference>
<comment type="caution">
    <text evidence="6">The sequence shown here is derived from an EMBL/GenBank/DDBJ whole genome shotgun (WGS) entry which is preliminary data.</text>
</comment>
<evidence type="ECO:0000256" key="2">
    <source>
        <dbReference type="ARBA" id="ARBA00023125"/>
    </source>
</evidence>
<keyword evidence="1" id="KW-0805">Transcription regulation</keyword>
<dbReference type="Proteomes" id="UP000324797">
    <property type="component" value="Unassembled WGS sequence"/>
</dbReference>
<dbReference type="AlphaFoldDB" id="A0A5S4YRU6"/>
<keyword evidence="4" id="KW-0472">Membrane</keyword>
<dbReference type="GO" id="GO:0003677">
    <property type="term" value="F:DNA binding"/>
    <property type="evidence" value="ECO:0007669"/>
    <property type="project" value="UniProtKB-KW"/>
</dbReference>
<evidence type="ECO:0000313" key="6">
    <source>
        <dbReference type="EMBL" id="TYO66177.1"/>
    </source>
</evidence>
<keyword evidence="2" id="KW-0238">DNA-binding</keyword>
<evidence type="ECO:0000256" key="3">
    <source>
        <dbReference type="ARBA" id="ARBA00023163"/>
    </source>
</evidence>
<sequence>MRPRRFDAKSGCAVGVTLSVIGGLWKPLILFHLFAGKKRFMELSRAIPNATQRMLTLQLRELEADGVIVRHAYPQIPPRVEYEISPFGQSLSPILLSLRRWGQHYEDSIEGTALQQPTRDAQRSNACSHT</sequence>
<proteinExistence type="predicted"/>
<evidence type="ECO:0000256" key="1">
    <source>
        <dbReference type="ARBA" id="ARBA00023015"/>
    </source>
</evidence>
<dbReference type="PANTHER" id="PTHR33204:SF29">
    <property type="entry name" value="TRANSCRIPTIONAL REGULATOR"/>
    <property type="match status" value="1"/>
</dbReference>
<dbReference type="EMBL" id="VSTH01000041">
    <property type="protein sequence ID" value="TYO66177.1"/>
    <property type="molecule type" value="Genomic_DNA"/>
</dbReference>
<keyword evidence="7" id="KW-1185">Reference proteome</keyword>
<gene>
    <name evidence="6" type="ORF">FXV83_12765</name>
</gene>
<keyword evidence="4" id="KW-1133">Transmembrane helix</keyword>
<evidence type="ECO:0000313" key="7">
    <source>
        <dbReference type="Proteomes" id="UP000324797"/>
    </source>
</evidence>
<dbReference type="PROSITE" id="PS51118">
    <property type="entry name" value="HTH_HXLR"/>
    <property type="match status" value="1"/>
</dbReference>